<keyword evidence="5" id="KW-1185">Reference proteome</keyword>
<protein>
    <recommendedName>
        <fullName evidence="6">Heterokaryon incompatibility domain-containing protein</fullName>
    </recommendedName>
</protein>
<evidence type="ECO:0000313" key="5">
    <source>
        <dbReference type="Proteomes" id="UP001324427"/>
    </source>
</evidence>
<dbReference type="Proteomes" id="UP001324427">
    <property type="component" value="Unassembled WGS sequence"/>
</dbReference>
<evidence type="ECO:0000259" key="3">
    <source>
        <dbReference type="Pfam" id="PF26640"/>
    </source>
</evidence>
<dbReference type="AlphaFoldDB" id="A0AAV9JGB1"/>
<comment type="caution">
    <text evidence="4">The sequence shown here is derived from an EMBL/GenBank/DDBJ whole genome shotgun (WGS) entry which is preliminary data.</text>
</comment>
<feature type="region of interest" description="Disordered" evidence="1">
    <location>
        <begin position="561"/>
        <end position="607"/>
    </location>
</feature>
<name>A0AAV9JGB1_9PEZI</name>
<evidence type="ECO:0000313" key="4">
    <source>
        <dbReference type="EMBL" id="KAK4544238.1"/>
    </source>
</evidence>
<evidence type="ECO:0000256" key="1">
    <source>
        <dbReference type="SAM" id="MobiDB-lite"/>
    </source>
</evidence>
<reference evidence="4 5" key="1">
    <citation type="submission" date="2021-11" db="EMBL/GenBank/DDBJ databases">
        <title>Black yeast isolated from Biological Soil Crust.</title>
        <authorList>
            <person name="Kurbessoian T."/>
        </authorList>
    </citation>
    <scope>NUCLEOTIDE SEQUENCE [LARGE SCALE GENOMIC DNA]</scope>
    <source>
        <strain evidence="4 5">CCFEE 5522</strain>
    </source>
</reference>
<dbReference type="Pfam" id="PF06985">
    <property type="entry name" value="HET"/>
    <property type="match status" value="1"/>
</dbReference>
<dbReference type="PANTHER" id="PTHR10622:SF10">
    <property type="entry name" value="HET DOMAIN-CONTAINING PROTEIN"/>
    <property type="match status" value="1"/>
</dbReference>
<proteinExistence type="predicted"/>
<accession>A0AAV9JGB1</accession>
<evidence type="ECO:0008006" key="6">
    <source>
        <dbReference type="Google" id="ProtNLM"/>
    </source>
</evidence>
<evidence type="ECO:0000259" key="2">
    <source>
        <dbReference type="Pfam" id="PF06985"/>
    </source>
</evidence>
<feature type="domain" description="Heterokaryon incompatibility" evidence="2">
    <location>
        <begin position="22"/>
        <end position="117"/>
    </location>
</feature>
<organism evidence="4 5">
    <name type="scientific">Oleoguttula mirabilis</name>
    <dbReference type="NCBI Taxonomy" id="1507867"/>
    <lineage>
        <taxon>Eukaryota</taxon>
        <taxon>Fungi</taxon>
        <taxon>Dikarya</taxon>
        <taxon>Ascomycota</taxon>
        <taxon>Pezizomycotina</taxon>
        <taxon>Dothideomycetes</taxon>
        <taxon>Dothideomycetidae</taxon>
        <taxon>Mycosphaerellales</taxon>
        <taxon>Teratosphaeriaceae</taxon>
        <taxon>Oleoguttula</taxon>
    </lineage>
</organism>
<dbReference type="EMBL" id="JAVFHQ010000026">
    <property type="protein sequence ID" value="KAK4544238.1"/>
    <property type="molecule type" value="Genomic_DNA"/>
</dbReference>
<dbReference type="InterPro" id="IPR010730">
    <property type="entry name" value="HET"/>
</dbReference>
<feature type="domain" description="DUF8212" evidence="3">
    <location>
        <begin position="234"/>
        <end position="262"/>
    </location>
</feature>
<dbReference type="PANTHER" id="PTHR10622">
    <property type="entry name" value="HET DOMAIN-CONTAINING PROTEIN"/>
    <property type="match status" value="1"/>
</dbReference>
<dbReference type="Pfam" id="PF26640">
    <property type="entry name" value="DUF8212"/>
    <property type="match status" value="1"/>
</dbReference>
<dbReference type="InterPro" id="IPR058525">
    <property type="entry name" value="DUF8212"/>
</dbReference>
<gene>
    <name evidence="4" type="ORF">LTR36_004448</name>
</gene>
<sequence length="711" mass="79862">MRLINTTTHEMEEFMDSAVPAYAILSHTWEKEEVTFADMQIAKHSVLSLMKLPSGYKKIRMTCEQARKDKLQYAWVDTCCIDKGSSAELQEAINSMYRWYAQAKVCYVYLFDFRSHSHRGREMVEVGFLDALSKCKWFTRGWTLQELIASKVLNFYGNGWNLLGTKNQLAESIAATTGIDTGVLLHTRDLASFSIATRMSWAAHRQTSRIEDRAYSLLGVFNVSMPMLYGEGTRAFVRLQEELMKYSSDHSIFAWSLGTPDSTALIAESPTNFEDSRPLVSWGRPRSFEMTNRGLRATLPVIAKQGSGQGEHLAVLNCRFEDDLRGSLALSLRQYPGSDQFYVCTDAAASNLRAGRLVFVDSQTIDGAVIRLVEITRTYEHTQSSGAKFWLKCSNTDVHDRPPQILLVHPEKYWNAQTGVLRSPGGPVVRAIAVFKLPSTRDVVVEFGYDELRRFDETGRTFAKRFILGLSVLFVGKLWSGRSTPRPGDLSYFHCDHDASCQDGNLNGCVNMPTTVEIGKRPDSEVVNITIKEERIMDEQIFVVELAASHTYELRSTTGLEEQVRHGLRAPESSPRSSFTRRKTTVAGDGTAKTLRNPSPYLLGQNPQLREVPPQLCEAPTQQRILLRNASGRVWRLRAGILEEVVEKPISHQPVVLDSMDLDLSRYDSAFDSGPAFIASLNGNVREQMVYHQGKTQCMGVADELSGAEEQ</sequence>